<dbReference type="Proteomes" id="UP001272325">
    <property type="component" value="Unassembled WGS sequence"/>
</dbReference>
<dbReference type="PANTHER" id="PTHR43798:SF31">
    <property type="entry name" value="AB HYDROLASE SUPERFAMILY PROTEIN YCLE"/>
    <property type="match status" value="1"/>
</dbReference>
<dbReference type="PRINTS" id="PR00412">
    <property type="entry name" value="EPOXHYDRLASE"/>
</dbReference>
<reference evidence="3 4" key="1">
    <citation type="submission" date="2023-11" db="EMBL/GenBank/DDBJ databases">
        <title>Plant-associative lifestyle of Vibrio porteresiae and its evolutionary dynamics.</title>
        <authorList>
            <person name="Rameshkumar N."/>
            <person name="Kirti K."/>
        </authorList>
    </citation>
    <scope>NUCLEOTIDE SEQUENCE [LARGE SCALE GENOMIC DNA]</scope>
    <source>
        <strain evidence="3 4">MSSRF60</strain>
    </source>
</reference>
<keyword evidence="4" id="KW-1185">Reference proteome</keyword>
<evidence type="ECO:0000256" key="1">
    <source>
        <dbReference type="ARBA" id="ARBA00022801"/>
    </source>
</evidence>
<dbReference type="SUPFAM" id="SSF53474">
    <property type="entry name" value="alpha/beta-Hydrolases"/>
    <property type="match status" value="1"/>
</dbReference>
<dbReference type="InterPro" id="IPR000639">
    <property type="entry name" value="Epox_hydrolase-like"/>
</dbReference>
<accession>A0ABU4IG09</accession>
<name>A0ABU4IG09_9VIBR</name>
<proteinExistence type="predicted"/>
<dbReference type="PANTHER" id="PTHR43798">
    <property type="entry name" value="MONOACYLGLYCEROL LIPASE"/>
    <property type="match status" value="1"/>
</dbReference>
<dbReference type="InterPro" id="IPR000073">
    <property type="entry name" value="AB_hydrolase_1"/>
</dbReference>
<sequence>MKKINHRQKLIEKIGRPVVQKVLTCDSIRTTYLTTGDGFPVVLLHGAGAGAVTWYPSMDAIARNFRVLAPDIVGYGDSDKPDALYDRAYFSGWLKAFLLALGEEKVHLVGLSQGGAIAIQFALDNPDMVDKLVLVNSGGLGARPSFWPMLGMIWMNSFPSLIASRFNSQYLLSRPESRDLSHIHYSIEVLKKSGGKKAFTQGRGAAVSAIPMDLLAHITHQTLVIVGENDRLFSSEYGERASQIIPNAELIRIQDAGHLPLMDQPEVFNQALCAFLER</sequence>
<organism evidence="3 4">
    <name type="scientific">Vibrio plantisponsor</name>
    <dbReference type="NCBI Taxonomy" id="664643"/>
    <lineage>
        <taxon>Bacteria</taxon>
        <taxon>Pseudomonadati</taxon>
        <taxon>Pseudomonadota</taxon>
        <taxon>Gammaproteobacteria</taxon>
        <taxon>Vibrionales</taxon>
        <taxon>Vibrionaceae</taxon>
        <taxon>Vibrio</taxon>
    </lineage>
</organism>
<comment type="caution">
    <text evidence="3">The sequence shown here is derived from an EMBL/GenBank/DDBJ whole genome shotgun (WGS) entry which is preliminary data.</text>
</comment>
<dbReference type="PRINTS" id="PR00111">
    <property type="entry name" value="ABHYDROLASE"/>
</dbReference>
<dbReference type="InterPro" id="IPR029058">
    <property type="entry name" value="AB_hydrolase_fold"/>
</dbReference>
<keyword evidence="1 3" id="KW-0378">Hydrolase</keyword>
<dbReference type="RefSeq" id="WP_171138932.1">
    <property type="nucleotide sequence ID" value="NZ_AP024893.1"/>
</dbReference>
<dbReference type="Pfam" id="PF12697">
    <property type="entry name" value="Abhydrolase_6"/>
    <property type="match status" value="1"/>
</dbReference>
<evidence type="ECO:0000313" key="3">
    <source>
        <dbReference type="EMBL" id="MDW6017493.1"/>
    </source>
</evidence>
<gene>
    <name evidence="3" type="ORF">SBW85_06830</name>
</gene>
<feature type="domain" description="AB hydrolase-1" evidence="2">
    <location>
        <begin position="41"/>
        <end position="271"/>
    </location>
</feature>
<dbReference type="Gene3D" id="3.40.50.1820">
    <property type="entry name" value="alpha/beta hydrolase"/>
    <property type="match status" value="1"/>
</dbReference>
<evidence type="ECO:0000259" key="2">
    <source>
        <dbReference type="Pfam" id="PF12697"/>
    </source>
</evidence>
<evidence type="ECO:0000313" key="4">
    <source>
        <dbReference type="Proteomes" id="UP001272325"/>
    </source>
</evidence>
<dbReference type="InterPro" id="IPR050266">
    <property type="entry name" value="AB_hydrolase_sf"/>
</dbReference>
<dbReference type="EMBL" id="JAWRCN010000001">
    <property type="protein sequence ID" value="MDW6017493.1"/>
    <property type="molecule type" value="Genomic_DNA"/>
</dbReference>
<dbReference type="GO" id="GO:0016787">
    <property type="term" value="F:hydrolase activity"/>
    <property type="evidence" value="ECO:0007669"/>
    <property type="project" value="UniProtKB-KW"/>
</dbReference>
<protein>
    <submittedName>
        <fullName evidence="3">Alpha/beta hydrolase</fullName>
    </submittedName>
</protein>